<gene>
    <name evidence="3" type="ORF">CC85DRAFT_322125</name>
</gene>
<feature type="region of interest" description="Disordered" evidence="1">
    <location>
        <begin position="756"/>
        <end position="1050"/>
    </location>
</feature>
<name>A0A0J0XGX3_9TREE</name>
<feature type="compositionally biased region" description="Low complexity" evidence="1">
    <location>
        <begin position="764"/>
        <end position="785"/>
    </location>
</feature>
<evidence type="ECO:0000313" key="3">
    <source>
        <dbReference type="EMBL" id="KLT40277.1"/>
    </source>
</evidence>
<feature type="domain" description="Meiotically up-regulated protein Msb1/Mug8" evidence="2">
    <location>
        <begin position="135"/>
        <end position="594"/>
    </location>
</feature>
<feature type="compositionally biased region" description="Polar residues" evidence="1">
    <location>
        <begin position="993"/>
        <end position="1023"/>
    </location>
</feature>
<dbReference type="Proteomes" id="UP000053611">
    <property type="component" value="Unassembled WGS sequence"/>
</dbReference>
<dbReference type="Pfam" id="PF08101">
    <property type="entry name" value="Msb1-Mug8_dom"/>
    <property type="match status" value="1"/>
</dbReference>
<feature type="compositionally biased region" description="Polar residues" evidence="1">
    <location>
        <begin position="38"/>
        <end position="50"/>
    </location>
</feature>
<dbReference type="PANTHER" id="PTHR28093:SF1">
    <property type="entry name" value="MORPHOGENESIS-RELATED PROTEIN MSB1"/>
    <property type="match status" value="1"/>
</dbReference>
<dbReference type="InterPro" id="IPR012965">
    <property type="entry name" value="Msb1/Mug8_dom"/>
</dbReference>
<dbReference type="InterPro" id="IPR037508">
    <property type="entry name" value="Msb1/Mug8"/>
</dbReference>
<dbReference type="OrthoDB" id="3362494at2759"/>
<organism evidence="3 4">
    <name type="scientific">Cutaneotrichosporon oleaginosum</name>
    <dbReference type="NCBI Taxonomy" id="879819"/>
    <lineage>
        <taxon>Eukaryota</taxon>
        <taxon>Fungi</taxon>
        <taxon>Dikarya</taxon>
        <taxon>Basidiomycota</taxon>
        <taxon>Agaricomycotina</taxon>
        <taxon>Tremellomycetes</taxon>
        <taxon>Trichosporonales</taxon>
        <taxon>Trichosporonaceae</taxon>
        <taxon>Cutaneotrichosporon</taxon>
    </lineage>
</organism>
<feature type="compositionally biased region" description="Basic and acidic residues" evidence="1">
    <location>
        <begin position="844"/>
        <end position="859"/>
    </location>
</feature>
<dbReference type="AlphaFoldDB" id="A0A0J0XGX3"/>
<dbReference type="InterPro" id="IPR008936">
    <property type="entry name" value="Rho_GTPase_activation_prot"/>
</dbReference>
<reference evidence="3 4" key="1">
    <citation type="submission" date="2015-03" db="EMBL/GenBank/DDBJ databases">
        <title>Genomics and transcriptomics of the oil-accumulating basidiomycete yeast T. oleaginosus allow insights into substrate utilization and the diverse evolutionary trajectories of mating systems in fungi.</title>
        <authorList>
            <consortium name="DOE Joint Genome Institute"/>
            <person name="Kourist R."/>
            <person name="Kracht O."/>
            <person name="Bracharz F."/>
            <person name="Lipzen A."/>
            <person name="Nolan M."/>
            <person name="Ohm R."/>
            <person name="Grigoriev I."/>
            <person name="Sun S."/>
            <person name="Heitman J."/>
            <person name="Bruck T."/>
            <person name="Nowrousian M."/>
        </authorList>
    </citation>
    <scope>NUCLEOTIDE SEQUENCE [LARGE SCALE GENOMIC DNA]</scope>
    <source>
        <strain evidence="3 4">IBC0246</strain>
    </source>
</reference>
<feature type="compositionally biased region" description="Polar residues" evidence="1">
    <location>
        <begin position="865"/>
        <end position="879"/>
    </location>
</feature>
<feature type="compositionally biased region" description="Polar residues" evidence="1">
    <location>
        <begin position="959"/>
        <end position="976"/>
    </location>
</feature>
<evidence type="ECO:0000256" key="1">
    <source>
        <dbReference type="SAM" id="MobiDB-lite"/>
    </source>
</evidence>
<feature type="compositionally biased region" description="Polar residues" evidence="1">
    <location>
        <begin position="453"/>
        <end position="462"/>
    </location>
</feature>
<sequence length="1184" mass="130867">MPSLFSRSHQAPKKDRAPAVLVANHGQDRKVLGLAKTWNGSSATPNSSSVGEFGTVPQHLAPTHGLTLPRTPDGMSQADSSASLLPMQSSFLTTQIPQGAMQQLLGDSMSAYGDDNARQYGFLGGVGRIVVLGLDEVARVIRDVGAELGRRALDTPMLFSNQSLELSQTRIKMLIQAFLATIRSGSRVPTKTSLVTFEQDIRFASDHELAWLLRWALSRMTRIREGTREVCHGCIEWDMYEEWRGRERAAKYPFDAFNQLQSILPPDVFNHIVEPLFSLLSRFAAHSHNSGLTPHALASIFAALLFDIPANAPCLVAHATFVRAASATEHMLLSYVRSTGKRDDLGLSELPSRLREWVKGYPSMVASDADLARALPRKGARAVRCHVATRSVRAYSRDLIVSAETWADDVPTGWETWDRVVLKTRRGEAARPKFSTSWRRKMMVKETLPLPASLNSSRQQPLTYGAPLRPNQTKPSQKDEGDVGKYSSLAGQEWSAFEDMGFDMPKQAKSWEQQKDERDISQRLQFDLNESAKHSVAERRQTMDWSEFASGGFTRTENYLTASLTFSAPVQSSITEWPKERDELRRRLQKTQKEATPFNHDTTPRVGRAANVEGSDNKGRIYVEEAFVDCWADFMMGGAWTDREELTFKEASWALIEYKCRPERTDENDVPHPSIDPRTTDVYFLFEERVPLDYQMAVADPKRKKSLHTIFKRKKEKPGSPGSLDSRANDFDRMLNRGLERKLTLSRNDQSVSSSLWQSLNDGSSKAASLTPSPSTTSTIKPSKSVKGNKTTANKVLPSTPRGMTPSASQRSPPKSAPTPQEEQGKLGNGRPGIFKKSIRRVKSGTDQRKEAKKQREVSMDFEIQTASGVSSGANSPQDSFHGGADDKWMDILIANGARPMNRDAHLHPSTSREPQCSPSSGTRQVSPSNDITPTATAMGGLNLAAEGHSTHPALGSPMQLSRGTEPGSRQGSGSSNDHRGIEFPEGNGAVDANSQSSMYDESHRSSVLTDDYSVQPSDSISMRRQARDSPPPASAPHDDPIMGDPARNTAHLAYDEIVSPKPRMAGERDAIFSIVDHYGDQRGSQGTESSTSDDVYGGIANRDSVIENTYASERVNSAYGGIERHSIIEEKYASERVNSAYSIDDTFPPPPIFDLTPGREPSPARYKHGEPLHFVGEEDEEEE</sequence>
<evidence type="ECO:0000313" key="4">
    <source>
        <dbReference type="Proteomes" id="UP000053611"/>
    </source>
</evidence>
<dbReference type="EMBL" id="KQ087238">
    <property type="protein sequence ID" value="KLT40277.1"/>
    <property type="molecule type" value="Genomic_DNA"/>
</dbReference>
<feature type="compositionally biased region" description="Polar residues" evidence="1">
    <location>
        <begin position="909"/>
        <end position="936"/>
    </location>
</feature>
<dbReference type="Gene3D" id="1.10.555.10">
    <property type="entry name" value="Rho GTPase activation protein"/>
    <property type="match status" value="1"/>
</dbReference>
<dbReference type="STRING" id="879819.A0A0J0XGX3"/>
<feature type="region of interest" description="Disordered" evidence="1">
    <location>
        <begin position="38"/>
        <end position="80"/>
    </location>
</feature>
<feature type="compositionally biased region" description="Polar residues" evidence="1">
    <location>
        <begin position="806"/>
        <end position="822"/>
    </location>
</feature>
<dbReference type="PANTHER" id="PTHR28093">
    <property type="entry name" value="MORPHOGENESIS-RELATED PROTEIN MSB1"/>
    <property type="match status" value="1"/>
</dbReference>
<protein>
    <recommendedName>
        <fullName evidence="2">Meiotically up-regulated protein Msb1/Mug8 domain-containing protein</fullName>
    </recommendedName>
</protein>
<feature type="region of interest" description="Disordered" evidence="1">
    <location>
        <begin position="449"/>
        <end position="485"/>
    </location>
</feature>
<evidence type="ECO:0000259" key="2">
    <source>
        <dbReference type="Pfam" id="PF08101"/>
    </source>
</evidence>
<feature type="region of interest" description="Disordered" evidence="1">
    <location>
        <begin position="1144"/>
        <end position="1184"/>
    </location>
</feature>
<keyword evidence="4" id="KW-1185">Reference proteome</keyword>
<proteinExistence type="predicted"/>
<accession>A0A0J0XGX3</accession>